<dbReference type="GO" id="GO:0008270">
    <property type="term" value="F:zinc ion binding"/>
    <property type="evidence" value="ECO:0007669"/>
    <property type="project" value="UniProtKB-KW"/>
</dbReference>
<gene>
    <name evidence="10" type="primary">LOC118417429</name>
</gene>
<dbReference type="AlphaFoldDB" id="A0A9J7L9X2"/>
<evidence type="ECO:0000256" key="5">
    <source>
        <dbReference type="ARBA" id="ARBA00022833"/>
    </source>
</evidence>
<protein>
    <submittedName>
        <fullName evidence="10">Uncharacterized protein LOC118417429</fullName>
    </submittedName>
</protein>
<evidence type="ECO:0000256" key="4">
    <source>
        <dbReference type="ARBA" id="ARBA00022771"/>
    </source>
</evidence>
<keyword evidence="1" id="KW-0597">Phosphoprotein</keyword>
<accession>A0A9J7L9X2</accession>
<keyword evidence="4 6" id="KW-0863">Zinc-finger</keyword>
<feature type="zinc finger region" description="C3H1-type" evidence="6">
    <location>
        <begin position="145"/>
        <end position="174"/>
    </location>
</feature>
<evidence type="ECO:0000259" key="8">
    <source>
        <dbReference type="PROSITE" id="PS50103"/>
    </source>
</evidence>
<dbReference type="InterPro" id="IPR000571">
    <property type="entry name" value="Znf_CCCH"/>
</dbReference>
<keyword evidence="5 6" id="KW-0862">Zinc</keyword>
<evidence type="ECO:0000313" key="9">
    <source>
        <dbReference type="Proteomes" id="UP000001554"/>
    </source>
</evidence>
<dbReference type="OrthoDB" id="6133115at2759"/>
<feature type="region of interest" description="Disordered" evidence="7">
    <location>
        <begin position="1"/>
        <end position="88"/>
    </location>
</feature>
<proteinExistence type="predicted"/>
<evidence type="ECO:0000256" key="7">
    <source>
        <dbReference type="SAM" id="MobiDB-lite"/>
    </source>
</evidence>
<keyword evidence="3" id="KW-0677">Repeat</keyword>
<feature type="compositionally biased region" description="Gly residues" evidence="7">
    <location>
        <begin position="50"/>
        <end position="60"/>
    </location>
</feature>
<dbReference type="InterPro" id="IPR051712">
    <property type="entry name" value="ARTD-AVP"/>
</dbReference>
<dbReference type="GeneID" id="118417429"/>
<dbReference type="OMA" id="GANDNPA"/>
<dbReference type="Pfam" id="PF25261">
    <property type="entry name" value="zf-CCCH_PARP12"/>
    <property type="match status" value="1"/>
</dbReference>
<reference evidence="10" key="2">
    <citation type="submission" date="2025-08" db="UniProtKB">
        <authorList>
            <consortium name="RefSeq"/>
        </authorList>
    </citation>
    <scope>IDENTIFICATION</scope>
    <source>
        <strain evidence="10">S238N-H82</strain>
        <tissue evidence="10">Testes</tissue>
    </source>
</reference>
<evidence type="ECO:0000256" key="3">
    <source>
        <dbReference type="ARBA" id="ARBA00022737"/>
    </source>
</evidence>
<dbReference type="KEGG" id="bfo:118417429"/>
<keyword evidence="9" id="KW-1185">Reference proteome</keyword>
<feature type="region of interest" description="Disordered" evidence="7">
    <location>
        <begin position="106"/>
        <end position="146"/>
    </location>
</feature>
<dbReference type="Proteomes" id="UP000001554">
    <property type="component" value="Chromosome 6"/>
</dbReference>
<name>A0A9J7L9X2_BRAFL</name>
<organism evidence="9 10">
    <name type="scientific">Branchiostoma floridae</name>
    <name type="common">Florida lancelet</name>
    <name type="synonym">Amphioxus</name>
    <dbReference type="NCBI Taxonomy" id="7739"/>
    <lineage>
        <taxon>Eukaryota</taxon>
        <taxon>Metazoa</taxon>
        <taxon>Chordata</taxon>
        <taxon>Cephalochordata</taxon>
        <taxon>Leptocardii</taxon>
        <taxon>Amphioxiformes</taxon>
        <taxon>Branchiostomatidae</taxon>
        <taxon>Branchiostoma</taxon>
    </lineage>
</organism>
<evidence type="ECO:0000313" key="10">
    <source>
        <dbReference type="RefSeq" id="XP_035678883.1"/>
    </source>
</evidence>
<evidence type="ECO:0000256" key="2">
    <source>
        <dbReference type="ARBA" id="ARBA00022723"/>
    </source>
</evidence>
<dbReference type="InterPro" id="IPR057602">
    <property type="entry name" value="Zfn-CCCH_PARP12"/>
</dbReference>
<feature type="compositionally biased region" description="Low complexity" evidence="7">
    <location>
        <begin position="14"/>
        <end position="24"/>
    </location>
</feature>
<dbReference type="PROSITE" id="PS50103">
    <property type="entry name" value="ZF_C3H1"/>
    <property type="match status" value="1"/>
</dbReference>
<sequence>MEPVKHDRDNSPHSSGTRGGPNPRGRGGFRGRGGRGRGYSGPSPSPNPNGRGGRGGPRGGRGMDRGRGRGGFIQQVPQPPSGPMVGNEAKFSMSDVMQLMQAVQMGAAQMPQTPPEVPPASGRARPWPRSRQRSGANDNPAPVPAKLPQACTWYNNRQRGCTKGDACTYLHVCSRYLVGGCIFDKGQCDFSHNVMTPQNRGILQKFGIPSTSEKAVIDIFKKDLVKKKKAEQGDKVPEKLDEICIFNIRQRCSYKTPCERWHCRMPYQWQFRDVFLQDPL</sequence>
<feature type="compositionally biased region" description="Basic and acidic residues" evidence="7">
    <location>
        <begin position="1"/>
        <end position="11"/>
    </location>
</feature>
<keyword evidence="2 6" id="KW-0479">Metal-binding</keyword>
<reference evidence="9" key="1">
    <citation type="journal article" date="2020" name="Nat. Ecol. Evol.">
        <title>Deeply conserved synteny resolves early events in vertebrate evolution.</title>
        <authorList>
            <person name="Simakov O."/>
            <person name="Marletaz F."/>
            <person name="Yue J.X."/>
            <person name="O'Connell B."/>
            <person name="Jenkins J."/>
            <person name="Brandt A."/>
            <person name="Calef R."/>
            <person name="Tung C.H."/>
            <person name="Huang T.K."/>
            <person name="Schmutz J."/>
            <person name="Satoh N."/>
            <person name="Yu J.K."/>
            <person name="Putnam N.H."/>
            <person name="Green R.E."/>
            <person name="Rokhsar D.S."/>
        </authorList>
    </citation>
    <scope>NUCLEOTIDE SEQUENCE [LARGE SCALE GENOMIC DNA]</scope>
    <source>
        <strain evidence="9">S238N-H82</strain>
    </source>
</reference>
<dbReference type="PANTHER" id="PTHR45740:SF2">
    <property type="entry name" value="POLY [ADP-RIBOSE] POLYMERASE"/>
    <property type="match status" value="1"/>
</dbReference>
<dbReference type="PANTHER" id="PTHR45740">
    <property type="entry name" value="POLY [ADP-RIBOSE] POLYMERASE"/>
    <property type="match status" value="1"/>
</dbReference>
<dbReference type="RefSeq" id="XP_035678883.1">
    <property type="nucleotide sequence ID" value="XM_035822990.1"/>
</dbReference>
<evidence type="ECO:0000256" key="1">
    <source>
        <dbReference type="ARBA" id="ARBA00022553"/>
    </source>
</evidence>
<evidence type="ECO:0000256" key="6">
    <source>
        <dbReference type="PROSITE-ProRule" id="PRU00723"/>
    </source>
</evidence>
<feature type="domain" description="C3H1-type" evidence="8">
    <location>
        <begin position="145"/>
        <end position="174"/>
    </location>
</feature>